<dbReference type="EMBL" id="JBBNAF010000040">
    <property type="protein sequence ID" value="KAK9082096.1"/>
    <property type="molecule type" value="Genomic_DNA"/>
</dbReference>
<organism evidence="1 2">
    <name type="scientific">Stephania yunnanensis</name>
    <dbReference type="NCBI Taxonomy" id="152371"/>
    <lineage>
        <taxon>Eukaryota</taxon>
        <taxon>Viridiplantae</taxon>
        <taxon>Streptophyta</taxon>
        <taxon>Embryophyta</taxon>
        <taxon>Tracheophyta</taxon>
        <taxon>Spermatophyta</taxon>
        <taxon>Magnoliopsida</taxon>
        <taxon>Ranunculales</taxon>
        <taxon>Menispermaceae</taxon>
        <taxon>Menispermoideae</taxon>
        <taxon>Cissampelideae</taxon>
        <taxon>Stephania</taxon>
    </lineage>
</organism>
<sequence>MSRMNTDLTIPSSYSADYSQCGNLPELYKDRSAVDDVVPKPIEASNAEAASPRQVASAEFMLEQTDDGTFAHVICSESSDGVALAFREQLCNSIV</sequence>
<comment type="caution">
    <text evidence="1">The sequence shown here is derived from an EMBL/GenBank/DDBJ whole genome shotgun (WGS) entry which is preliminary data.</text>
</comment>
<dbReference type="Proteomes" id="UP001420932">
    <property type="component" value="Unassembled WGS sequence"/>
</dbReference>
<proteinExistence type="predicted"/>
<name>A0AAP0HF10_9MAGN</name>
<evidence type="ECO:0000313" key="2">
    <source>
        <dbReference type="Proteomes" id="UP001420932"/>
    </source>
</evidence>
<keyword evidence="2" id="KW-1185">Reference proteome</keyword>
<reference evidence="1 2" key="1">
    <citation type="submission" date="2024-01" db="EMBL/GenBank/DDBJ databases">
        <title>Genome assemblies of Stephania.</title>
        <authorList>
            <person name="Yang L."/>
        </authorList>
    </citation>
    <scope>NUCLEOTIDE SEQUENCE [LARGE SCALE GENOMIC DNA]</scope>
    <source>
        <strain evidence="1">YNDBR</strain>
        <tissue evidence="1">Leaf</tissue>
    </source>
</reference>
<evidence type="ECO:0000313" key="1">
    <source>
        <dbReference type="EMBL" id="KAK9082096.1"/>
    </source>
</evidence>
<dbReference type="AlphaFoldDB" id="A0AAP0HF10"/>
<gene>
    <name evidence="1" type="ORF">Syun_031495</name>
</gene>
<accession>A0AAP0HF10</accession>
<protein>
    <submittedName>
        <fullName evidence="1">Uncharacterized protein</fullName>
    </submittedName>
</protein>